<dbReference type="OrthoDB" id="9793516at2"/>
<dbReference type="GO" id="GO:0005829">
    <property type="term" value="C:cytosol"/>
    <property type="evidence" value="ECO:0007669"/>
    <property type="project" value="TreeGrafter"/>
</dbReference>
<dbReference type="Pfam" id="PF01910">
    <property type="entry name" value="Thiamine_BP"/>
    <property type="match status" value="1"/>
</dbReference>
<dbReference type="SUPFAM" id="SSF89957">
    <property type="entry name" value="MTH1187/YkoF-like"/>
    <property type="match status" value="1"/>
</dbReference>
<gene>
    <name evidence="3" type="ORF">SAMN05660337_1548</name>
</gene>
<keyword evidence="4" id="KW-1185">Reference proteome</keyword>
<dbReference type="NCBIfam" id="TIGR00106">
    <property type="entry name" value="MTH1187 family thiamine-binding protein"/>
    <property type="match status" value="1"/>
</dbReference>
<feature type="domain" description="Thiamine-binding protein" evidence="2">
    <location>
        <begin position="5"/>
        <end position="94"/>
    </location>
</feature>
<dbReference type="Proteomes" id="UP000199053">
    <property type="component" value="Unassembled WGS sequence"/>
</dbReference>
<dbReference type="PANTHER" id="PTHR33777">
    <property type="entry name" value="UPF0045 PROTEIN ECM15"/>
    <property type="match status" value="1"/>
</dbReference>
<dbReference type="STRING" id="246191.SAMN05660337_1548"/>
<proteinExistence type="inferred from homology"/>
<accession>A0A1G9FI22</accession>
<reference evidence="4" key="1">
    <citation type="submission" date="2016-10" db="EMBL/GenBank/DDBJ databases">
        <authorList>
            <person name="Varghese N."/>
            <person name="Submissions S."/>
        </authorList>
    </citation>
    <scope>NUCLEOTIDE SEQUENCE [LARGE SCALE GENOMIC DNA]</scope>
    <source>
        <strain evidence="4">DSM 16995</strain>
    </source>
</reference>
<dbReference type="EMBL" id="FNGA01000002">
    <property type="protein sequence ID" value="SDK87987.1"/>
    <property type="molecule type" value="Genomic_DNA"/>
</dbReference>
<protein>
    <submittedName>
        <fullName evidence="3">Uncharacterized protein, MTH1187 family</fullName>
    </submittedName>
</protein>
<comment type="similarity">
    <text evidence="1">Belongs to the UPF0045 family.</text>
</comment>
<evidence type="ECO:0000259" key="2">
    <source>
        <dbReference type="Pfam" id="PF01910"/>
    </source>
</evidence>
<dbReference type="InterPro" id="IPR029756">
    <property type="entry name" value="MTH1187/YkoF-like"/>
</dbReference>
<dbReference type="PANTHER" id="PTHR33777:SF1">
    <property type="entry name" value="UPF0045 PROTEIN ECM15"/>
    <property type="match status" value="1"/>
</dbReference>
<evidence type="ECO:0000313" key="3">
    <source>
        <dbReference type="EMBL" id="SDK87987.1"/>
    </source>
</evidence>
<dbReference type="InterPro" id="IPR051614">
    <property type="entry name" value="UPF0045_domain"/>
</dbReference>
<evidence type="ECO:0000313" key="4">
    <source>
        <dbReference type="Proteomes" id="UP000199053"/>
    </source>
</evidence>
<dbReference type="AlphaFoldDB" id="A0A1G9FI22"/>
<organism evidence="3 4">
    <name type="scientific">Maridesulfovibrio ferrireducens</name>
    <dbReference type="NCBI Taxonomy" id="246191"/>
    <lineage>
        <taxon>Bacteria</taxon>
        <taxon>Pseudomonadati</taxon>
        <taxon>Thermodesulfobacteriota</taxon>
        <taxon>Desulfovibrionia</taxon>
        <taxon>Desulfovibrionales</taxon>
        <taxon>Desulfovibrionaceae</taxon>
        <taxon>Maridesulfovibrio</taxon>
    </lineage>
</organism>
<dbReference type="RefSeq" id="WP_092159828.1">
    <property type="nucleotide sequence ID" value="NZ_FNGA01000002.1"/>
</dbReference>
<evidence type="ECO:0000256" key="1">
    <source>
        <dbReference type="ARBA" id="ARBA00010272"/>
    </source>
</evidence>
<name>A0A1G9FI22_9BACT</name>
<sequence>MSVLVELTIFPTDKGVSVSPYVARVVEIIRASGLSCQLGPMGTSIEGEWDDIMAAITKCYRELATDCDRIYIVMTADCRRGAVNRLQGKVESVESKL</sequence>
<dbReference type="InterPro" id="IPR002767">
    <property type="entry name" value="Thiamine_BP"/>
</dbReference>
<dbReference type="Gene3D" id="3.30.70.930">
    <property type="match status" value="1"/>
</dbReference>